<dbReference type="SMART" id="SM00382">
    <property type="entry name" value="AAA"/>
    <property type="match status" value="2"/>
</dbReference>
<accession>A0A7L9RSK4</accession>
<evidence type="ECO:0000313" key="5">
    <source>
        <dbReference type="EMBL" id="QOL19521.1"/>
    </source>
</evidence>
<dbReference type="InterPro" id="IPR003439">
    <property type="entry name" value="ABC_transporter-like_ATP-bd"/>
</dbReference>
<keyword evidence="3" id="KW-0175">Coiled coil</keyword>
<dbReference type="GO" id="GO:0003746">
    <property type="term" value="F:translation elongation factor activity"/>
    <property type="evidence" value="ECO:0007669"/>
    <property type="project" value="UniProtKB-KW"/>
</dbReference>
<dbReference type="RefSeq" id="WP_350332273.1">
    <property type="nucleotide sequence ID" value="NZ_CP054719.1"/>
</dbReference>
<dbReference type="InterPro" id="IPR032524">
    <property type="entry name" value="ABC_tran_C"/>
</dbReference>
<dbReference type="InterPro" id="IPR003593">
    <property type="entry name" value="AAA+_ATPase"/>
</dbReference>
<evidence type="ECO:0000256" key="3">
    <source>
        <dbReference type="SAM" id="Coils"/>
    </source>
</evidence>
<protein>
    <submittedName>
        <fullName evidence="5">Elongation factor 3</fullName>
    </submittedName>
</protein>
<dbReference type="Proteomes" id="UP000594001">
    <property type="component" value="Chromosome"/>
</dbReference>
<feature type="domain" description="ABC transporter" evidence="4">
    <location>
        <begin position="7"/>
        <end position="222"/>
    </location>
</feature>
<sequence>MSDTPLISLRSIHVQFGLKVLFHDVTLNVYPKDRIALVGRNGSGKTTLFKTLMNQLELDEGEIFIQPGTRIGYLPQNIAWKPEQTALELVLSGVDRSTDPEKDMTYYAQAMLDKFQAKADWLVDSTSGGERRRVALAYAFASNPDVLLMDEPTNHLDIQMIEFLEKEFESFPGAIVVISHDRAFLKQVSRKTWWLDRQSIKELSRGYGDFETWSTELLENEEKALERMDKKLDQELYWLHRGVTARRKRNQGRLSRLHQLRSDRAAVLSGGKKINVTASQDETSGRLVIEAKQATKTYIDANGNENQIVKPFSTKILRGDRIGIFGPNGSGKSTLVQLLLKKLDPTKGTIRLGTNLSIGYFEQNHHDLNDKDTLWNTLCPGGGDHLTVGGSHRHVVAYLKDFLFDVDQIKSPVSSLSGGEKNRLALSKILAQNTNILVLDEPTNDLDSDTLDLLVDILSDYEGTLIVVSHDRDFLDRLVTSTISILPSGEFAEFAGGYSDFIWQLHNGEKDFSRILNPAKKPASKPKSQPQSETIARKFGFKQQHQLKELSAKITTLKSKIETYEDKLADSTLFQSNPDRFNQVSAELDHAQTQLMETEEQWLELELLKEESEE</sequence>
<dbReference type="PANTHER" id="PTHR42855">
    <property type="entry name" value="ABC TRANSPORTER ATP-BINDING SUBUNIT"/>
    <property type="match status" value="1"/>
</dbReference>
<dbReference type="InterPro" id="IPR027417">
    <property type="entry name" value="P-loop_NTPase"/>
</dbReference>
<dbReference type="InterPro" id="IPR017871">
    <property type="entry name" value="ABC_transporter-like_CS"/>
</dbReference>
<dbReference type="InterPro" id="IPR051309">
    <property type="entry name" value="ABCF_ATPase"/>
</dbReference>
<dbReference type="Gene3D" id="3.40.50.300">
    <property type="entry name" value="P-loop containing nucleotide triphosphate hydrolases"/>
    <property type="match status" value="2"/>
</dbReference>
<keyword evidence="5" id="KW-0648">Protein biosynthesis</keyword>
<gene>
    <name evidence="5" type="ORF">CPBP_00283</name>
</gene>
<dbReference type="PROSITE" id="PS00211">
    <property type="entry name" value="ABC_TRANSPORTER_1"/>
    <property type="match status" value="1"/>
</dbReference>
<dbReference type="GO" id="GO:0016887">
    <property type="term" value="F:ATP hydrolysis activity"/>
    <property type="evidence" value="ECO:0007669"/>
    <property type="project" value="InterPro"/>
</dbReference>
<dbReference type="PANTHER" id="PTHR42855:SF1">
    <property type="entry name" value="ABC TRANSPORTER DOMAIN-CONTAINING PROTEIN"/>
    <property type="match status" value="1"/>
</dbReference>
<name>A0A7L9RSK4_9PROT</name>
<evidence type="ECO:0000313" key="6">
    <source>
        <dbReference type="Proteomes" id="UP000594001"/>
    </source>
</evidence>
<dbReference type="EMBL" id="CP054719">
    <property type="protein sequence ID" value="QOL19521.1"/>
    <property type="molecule type" value="Genomic_DNA"/>
</dbReference>
<dbReference type="AlphaFoldDB" id="A0A7L9RSK4"/>
<dbReference type="GO" id="GO:0003677">
    <property type="term" value="F:DNA binding"/>
    <property type="evidence" value="ECO:0007669"/>
    <property type="project" value="InterPro"/>
</dbReference>
<feature type="coiled-coil region" evidence="3">
    <location>
        <begin position="547"/>
        <end position="601"/>
    </location>
</feature>
<dbReference type="GO" id="GO:0005524">
    <property type="term" value="F:ATP binding"/>
    <property type="evidence" value="ECO:0007669"/>
    <property type="project" value="UniProtKB-KW"/>
</dbReference>
<organism evidence="5 6">
    <name type="scientific">Candidatus Bodocaedibacter vickermanii</name>
    <dbReference type="NCBI Taxonomy" id="2741701"/>
    <lineage>
        <taxon>Bacteria</taxon>
        <taxon>Pseudomonadati</taxon>
        <taxon>Pseudomonadota</taxon>
        <taxon>Alphaproteobacteria</taxon>
        <taxon>Holosporales</taxon>
        <taxon>Candidatus Paracaedibacteraceae</taxon>
        <taxon>Candidatus Bodocaedibacter</taxon>
    </lineage>
</organism>
<reference evidence="5 6" key="1">
    <citation type="submission" date="2020-06" db="EMBL/GenBank/DDBJ databases">
        <title>The endosymbiont of the kinetoplastid Bodo saltans is a Paracaedibacter-like alpha-proteobacterium possessing a putative toxin-antitoxin system.</title>
        <authorList>
            <person name="Midha S."/>
            <person name="Rigden D.J."/>
            <person name="Siozios S."/>
            <person name="Hurst G.D.D."/>
            <person name="Jackson A.P."/>
        </authorList>
    </citation>
    <scope>NUCLEOTIDE SEQUENCE [LARGE SCALE GENOMIC DNA]</scope>
    <source>
        <strain evidence="5">Lake Konstanz</strain>
    </source>
</reference>
<dbReference type="Gene3D" id="1.10.287.380">
    <property type="entry name" value="Valyl-tRNA synthetase, C-terminal domain"/>
    <property type="match status" value="1"/>
</dbReference>
<keyword evidence="1" id="KW-0547">Nucleotide-binding</keyword>
<dbReference type="CDD" id="cd03221">
    <property type="entry name" value="ABCF_EF-3"/>
    <property type="match status" value="2"/>
</dbReference>
<proteinExistence type="predicted"/>
<dbReference type="SUPFAM" id="SSF52540">
    <property type="entry name" value="P-loop containing nucleoside triphosphate hydrolases"/>
    <property type="match status" value="2"/>
</dbReference>
<keyword evidence="5" id="KW-0251">Elongation factor</keyword>
<dbReference type="Pfam" id="PF00005">
    <property type="entry name" value="ABC_tran"/>
    <property type="match status" value="2"/>
</dbReference>
<dbReference type="KEGG" id="pbal:CPBP_00283"/>
<keyword evidence="6" id="KW-1185">Reference proteome</keyword>
<feature type="domain" description="ABC transporter" evidence="4">
    <location>
        <begin position="289"/>
        <end position="513"/>
    </location>
</feature>
<evidence type="ECO:0000259" key="4">
    <source>
        <dbReference type="PROSITE" id="PS50893"/>
    </source>
</evidence>
<dbReference type="Pfam" id="PF16326">
    <property type="entry name" value="ABC_tran_CTD"/>
    <property type="match status" value="1"/>
</dbReference>
<evidence type="ECO:0000256" key="2">
    <source>
        <dbReference type="ARBA" id="ARBA00022840"/>
    </source>
</evidence>
<dbReference type="InterPro" id="IPR037118">
    <property type="entry name" value="Val-tRNA_synth_C_sf"/>
</dbReference>
<dbReference type="PROSITE" id="PS50893">
    <property type="entry name" value="ABC_TRANSPORTER_2"/>
    <property type="match status" value="2"/>
</dbReference>
<evidence type="ECO:0000256" key="1">
    <source>
        <dbReference type="ARBA" id="ARBA00022741"/>
    </source>
</evidence>
<keyword evidence="2" id="KW-0067">ATP-binding</keyword>